<name>A0A543E3T2_9PSEU</name>
<dbReference type="NCBIfam" id="TIGR01552">
    <property type="entry name" value="phd_fam"/>
    <property type="match status" value="1"/>
</dbReference>
<dbReference type="SUPFAM" id="SSF143120">
    <property type="entry name" value="YefM-like"/>
    <property type="match status" value="1"/>
</dbReference>
<dbReference type="OrthoDB" id="33091at2"/>
<evidence type="ECO:0000313" key="4">
    <source>
        <dbReference type="Proteomes" id="UP000315677"/>
    </source>
</evidence>
<evidence type="ECO:0000313" key="3">
    <source>
        <dbReference type="EMBL" id="TQM16247.1"/>
    </source>
</evidence>
<dbReference type="InterPro" id="IPR036165">
    <property type="entry name" value="YefM-like_sf"/>
</dbReference>
<sequence length="86" mass="9510">MSLVPSRELRNDTAGVLRRVEAGERVTVTVNGRPVAELVPVQRARRTWIGREALVARLRRAQADPGLREDLARLAGDTTDDLGPIR</sequence>
<dbReference type="GO" id="GO:0097351">
    <property type="term" value="F:toxin sequestering activity"/>
    <property type="evidence" value="ECO:0007669"/>
    <property type="project" value="TreeGrafter"/>
</dbReference>
<dbReference type="PANTHER" id="PTHR35377">
    <property type="entry name" value="ANTITOXIN VAPB49-RELATED-RELATED"/>
    <property type="match status" value="1"/>
</dbReference>
<dbReference type="Pfam" id="PF02604">
    <property type="entry name" value="PhdYeFM_antitox"/>
    <property type="match status" value="1"/>
</dbReference>
<accession>A0A543E3T2</accession>
<protein>
    <recommendedName>
        <fullName evidence="2">Antitoxin</fullName>
    </recommendedName>
</protein>
<comment type="function">
    <text evidence="2">Antitoxin component of a type II toxin-antitoxin (TA) system.</text>
</comment>
<dbReference type="Proteomes" id="UP000315677">
    <property type="component" value="Unassembled WGS sequence"/>
</dbReference>
<dbReference type="Gene3D" id="3.40.1620.10">
    <property type="entry name" value="YefM-like domain"/>
    <property type="match status" value="1"/>
</dbReference>
<evidence type="ECO:0000256" key="2">
    <source>
        <dbReference type="RuleBase" id="RU362080"/>
    </source>
</evidence>
<dbReference type="AlphaFoldDB" id="A0A543E3T2"/>
<comment type="similarity">
    <text evidence="1 2">Belongs to the phD/YefM antitoxin family.</text>
</comment>
<evidence type="ECO:0000256" key="1">
    <source>
        <dbReference type="ARBA" id="ARBA00009981"/>
    </source>
</evidence>
<keyword evidence="4" id="KW-1185">Reference proteome</keyword>
<dbReference type="EMBL" id="VFPA01000001">
    <property type="protein sequence ID" value="TQM16247.1"/>
    <property type="molecule type" value="Genomic_DNA"/>
</dbReference>
<dbReference type="PANTHER" id="PTHR35377:SF5">
    <property type="entry name" value="ANTITOXIN VAPB46"/>
    <property type="match status" value="1"/>
</dbReference>
<organism evidence="3 4">
    <name type="scientific">Pseudonocardia kunmingensis</name>
    <dbReference type="NCBI Taxonomy" id="630975"/>
    <lineage>
        <taxon>Bacteria</taxon>
        <taxon>Bacillati</taxon>
        <taxon>Actinomycetota</taxon>
        <taxon>Actinomycetes</taxon>
        <taxon>Pseudonocardiales</taxon>
        <taxon>Pseudonocardiaceae</taxon>
        <taxon>Pseudonocardia</taxon>
    </lineage>
</organism>
<proteinExistence type="inferred from homology"/>
<dbReference type="InterPro" id="IPR051416">
    <property type="entry name" value="phD-YefM_TA_antitoxins"/>
</dbReference>
<reference evidence="3 4" key="1">
    <citation type="submission" date="2019-06" db="EMBL/GenBank/DDBJ databases">
        <title>Sequencing the genomes of 1000 actinobacteria strains.</title>
        <authorList>
            <person name="Klenk H.-P."/>
        </authorList>
    </citation>
    <scope>NUCLEOTIDE SEQUENCE [LARGE SCALE GENOMIC DNA]</scope>
    <source>
        <strain evidence="3 4">DSM 45301</strain>
    </source>
</reference>
<dbReference type="InterPro" id="IPR006442">
    <property type="entry name" value="Antitoxin_Phd/YefM"/>
</dbReference>
<comment type="caution">
    <text evidence="3">The sequence shown here is derived from an EMBL/GenBank/DDBJ whole genome shotgun (WGS) entry which is preliminary data.</text>
</comment>
<dbReference type="RefSeq" id="WP_142053154.1">
    <property type="nucleotide sequence ID" value="NZ_VFPA01000001.1"/>
</dbReference>
<gene>
    <name evidence="3" type="ORF">FB558_3055</name>
</gene>